<name>A0A9N9AX84_9GLOM</name>
<dbReference type="EMBL" id="CAJVQA010002315">
    <property type="protein sequence ID" value="CAG8543140.1"/>
    <property type="molecule type" value="Genomic_DNA"/>
</dbReference>
<dbReference type="Proteomes" id="UP000789759">
    <property type="component" value="Unassembled WGS sequence"/>
</dbReference>
<proteinExistence type="predicted"/>
<reference evidence="1" key="1">
    <citation type="submission" date="2021-06" db="EMBL/GenBank/DDBJ databases">
        <authorList>
            <person name="Kallberg Y."/>
            <person name="Tangrot J."/>
            <person name="Rosling A."/>
        </authorList>
    </citation>
    <scope>NUCLEOTIDE SEQUENCE</scope>
    <source>
        <strain evidence="1">FL966</strain>
    </source>
</reference>
<sequence length="39" mass="4397">NAISSSIKSVILYLENTEESDNNENVVDLVKVLPKKHKK</sequence>
<gene>
    <name evidence="1" type="ORF">CPELLU_LOCUS4393</name>
</gene>
<comment type="caution">
    <text evidence="1">The sequence shown here is derived from an EMBL/GenBank/DDBJ whole genome shotgun (WGS) entry which is preliminary data.</text>
</comment>
<organism evidence="1 2">
    <name type="scientific">Cetraspora pellucida</name>
    <dbReference type="NCBI Taxonomy" id="1433469"/>
    <lineage>
        <taxon>Eukaryota</taxon>
        <taxon>Fungi</taxon>
        <taxon>Fungi incertae sedis</taxon>
        <taxon>Mucoromycota</taxon>
        <taxon>Glomeromycotina</taxon>
        <taxon>Glomeromycetes</taxon>
        <taxon>Diversisporales</taxon>
        <taxon>Gigasporaceae</taxon>
        <taxon>Cetraspora</taxon>
    </lineage>
</organism>
<feature type="non-terminal residue" evidence="1">
    <location>
        <position position="1"/>
    </location>
</feature>
<accession>A0A9N9AX84</accession>
<evidence type="ECO:0000313" key="2">
    <source>
        <dbReference type="Proteomes" id="UP000789759"/>
    </source>
</evidence>
<evidence type="ECO:0000313" key="1">
    <source>
        <dbReference type="EMBL" id="CAG8543140.1"/>
    </source>
</evidence>
<dbReference type="AlphaFoldDB" id="A0A9N9AX84"/>
<protein>
    <submittedName>
        <fullName evidence="1">19701_t:CDS:1</fullName>
    </submittedName>
</protein>
<keyword evidence="2" id="KW-1185">Reference proteome</keyword>